<dbReference type="EC" id="4.6.1.1" evidence="4"/>
<dbReference type="InterPro" id="IPR029787">
    <property type="entry name" value="Nucleotide_cyclase"/>
</dbReference>
<reference evidence="5" key="1">
    <citation type="submission" date="2016-12" db="EMBL/GenBank/DDBJ databases">
        <authorList>
            <person name="Brunel B."/>
        </authorList>
    </citation>
    <scope>NUCLEOTIDE SEQUENCE [LARGE SCALE GENOMIC DNA]</scope>
</reference>
<dbReference type="SMART" id="SM00028">
    <property type="entry name" value="TPR"/>
    <property type="match status" value="3"/>
</dbReference>
<dbReference type="InterPro" id="IPR050697">
    <property type="entry name" value="Adenylyl/Guanylyl_Cyclase_3/4"/>
</dbReference>
<feature type="repeat" description="TPR" evidence="1">
    <location>
        <begin position="450"/>
        <end position="483"/>
    </location>
</feature>
<dbReference type="EMBL" id="FUIG01000042">
    <property type="protein sequence ID" value="SJM33107.1"/>
    <property type="molecule type" value="Genomic_DNA"/>
</dbReference>
<dbReference type="SUPFAM" id="SSF48452">
    <property type="entry name" value="TPR-like"/>
    <property type="match status" value="1"/>
</dbReference>
<dbReference type="PROSITE" id="PS50005">
    <property type="entry name" value="TPR"/>
    <property type="match status" value="2"/>
</dbReference>
<evidence type="ECO:0000256" key="1">
    <source>
        <dbReference type="PROSITE-ProRule" id="PRU00339"/>
    </source>
</evidence>
<evidence type="ECO:0000313" key="5">
    <source>
        <dbReference type="Proteomes" id="UP000245698"/>
    </source>
</evidence>
<dbReference type="GO" id="GO:0006171">
    <property type="term" value="P:cAMP biosynthetic process"/>
    <property type="evidence" value="ECO:0007669"/>
    <property type="project" value="TreeGrafter"/>
</dbReference>
<dbReference type="SUPFAM" id="SSF55073">
    <property type="entry name" value="Nucleotide cyclase"/>
    <property type="match status" value="1"/>
</dbReference>
<name>A0A2P9APL7_9HYPH</name>
<keyword evidence="2" id="KW-0812">Transmembrane</keyword>
<dbReference type="InterPro" id="IPR019734">
    <property type="entry name" value="TPR_rpt"/>
</dbReference>
<dbReference type="Proteomes" id="UP000245698">
    <property type="component" value="Unassembled WGS sequence"/>
</dbReference>
<dbReference type="Gene3D" id="1.25.40.10">
    <property type="entry name" value="Tetratricopeptide repeat domain"/>
    <property type="match status" value="1"/>
</dbReference>
<feature type="repeat" description="TPR" evidence="1">
    <location>
        <begin position="484"/>
        <end position="517"/>
    </location>
</feature>
<keyword evidence="2" id="KW-0472">Membrane</keyword>
<sequence length="616" mass="68295">MERRLTAILAADVVGYSRLMGLDEAGTLSALKTHRREMADAKIAEHQGHIVKVTGDGMLVEFPSVVNAVACAADIQRRMRQRNVDVPEDHRIEFRIGIHLGDIIFEDNDIYGDGVNIAARIESIARPGGVAVSGSVRDHIGNRLDLTFEDTGEQTLKNIDRPVRVYNVNLFADAPWLHAAAGTERAKTRFSRRGFILAALVLVAAAIGVYYGAEIWRAAPVRSSDMPRIAVLPFDDFSTGADKGYLSDAVAEGIITELARSKTYAVIARNSSFRYRGQPIDARQIGDELGVDYLVEGSQQKVGDRLKVTAQLLNAHDGSHVWANSYNREIGDLFVVQEEIIRTLADRVGRRIERPLPRSDAAQVSALRYVLMGFAETDKDFSAAGNELLRQFSLKAIEADPDSQFGYIGLAWSYRHDAVFWHKQENNPDEALKRAAEYADKAILLAPDDAEAHHVRARIHAEAGEVEQALVRYDQAIALNPSNSDTLVNSAGVLLNVGRTDEAIDRIKQAMGIDPFHPDWFHWDMGWALYEKNDCQAALTAMRKMSRIPSGAHRMLAGIHACLGNKREAKEALAVFLKDSPGDSISKQRKQWEKNYTAPGALERWIGHMRFAGLPE</sequence>
<dbReference type="Gene3D" id="3.40.50.10070">
    <property type="entry name" value="TolB, N-terminal domain"/>
    <property type="match status" value="1"/>
</dbReference>
<keyword evidence="5" id="KW-1185">Reference proteome</keyword>
<keyword evidence="1" id="KW-0802">TPR repeat</keyword>
<dbReference type="InterPro" id="IPR001054">
    <property type="entry name" value="A/G_cyclase"/>
</dbReference>
<dbReference type="CDD" id="cd07302">
    <property type="entry name" value="CHD"/>
    <property type="match status" value="1"/>
</dbReference>
<protein>
    <submittedName>
        <fullName evidence="4">Putative adenylate cyclase 3</fullName>
        <ecNumber evidence="4">4.6.1.1</ecNumber>
    </submittedName>
</protein>
<dbReference type="RefSeq" id="WP_123149919.1">
    <property type="nucleotide sequence ID" value="NZ_FUIG01000042.1"/>
</dbReference>
<dbReference type="AlphaFoldDB" id="A0A2P9APL7"/>
<evidence type="ECO:0000259" key="3">
    <source>
        <dbReference type="PROSITE" id="PS50125"/>
    </source>
</evidence>
<dbReference type="InterPro" id="IPR011990">
    <property type="entry name" value="TPR-like_helical_dom_sf"/>
</dbReference>
<feature type="domain" description="Guanylate cyclase" evidence="3">
    <location>
        <begin position="7"/>
        <end position="122"/>
    </location>
</feature>
<dbReference type="Pfam" id="PF14559">
    <property type="entry name" value="TPR_19"/>
    <property type="match status" value="1"/>
</dbReference>
<dbReference type="PANTHER" id="PTHR43081">
    <property type="entry name" value="ADENYLATE CYCLASE, TERMINAL-DIFFERENTIATION SPECIFIC-RELATED"/>
    <property type="match status" value="1"/>
</dbReference>
<gene>
    <name evidence="4" type="ORF">BQ8482_340003</name>
</gene>
<dbReference type="Gene3D" id="3.30.70.1230">
    <property type="entry name" value="Nucleotide cyclase"/>
    <property type="match status" value="1"/>
</dbReference>
<feature type="transmembrane region" description="Helical" evidence="2">
    <location>
        <begin position="195"/>
        <end position="213"/>
    </location>
</feature>
<organism evidence="4 5">
    <name type="scientific">Mesorhizobium delmotii</name>
    <dbReference type="NCBI Taxonomy" id="1631247"/>
    <lineage>
        <taxon>Bacteria</taxon>
        <taxon>Pseudomonadati</taxon>
        <taxon>Pseudomonadota</taxon>
        <taxon>Alphaproteobacteria</taxon>
        <taxon>Hyphomicrobiales</taxon>
        <taxon>Phyllobacteriaceae</taxon>
        <taxon>Mesorhizobium</taxon>
    </lineage>
</organism>
<dbReference type="GO" id="GO:0035556">
    <property type="term" value="P:intracellular signal transduction"/>
    <property type="evidence" value="ECO:0007669"/>
    <property type="project" value="InterPro"/>
</dbReference>
<dbReference type="GO" id="GO:0004016">
    <property type="term" value="F:adenylate cyclase activity"/>
    <property type="evidence" value="ECO:0007669"/>
    <property type="project" value="UniProtKB-EC"/>
</dbReference>
<evidence type="ECO:0000256" key="2">
    <source>
        <dbReference type="SAM" id="Phobius"/>
    </source>
</evidence>
<dbReference type="PROSITE" id="PS50125">
    <property type="entry name" value="GUANYLATE_CYCLASE_2"/>
    <property type="match status" value="1"/>
</dbReference>
<dbReference type="Pfam" id="PF00211">
    <property type="entry name" value="Guanylate_cyc"/>
    <property type="match status" value="1"/>
</dbReference>
<dbReference type="SMART" id="SM00044">
    <property type="entry name" value="CYCc"/>
    <property type="match status" value="1"/>
</dbReference>
<keyword evidence="2" id="KW-1133">Transmembrane helix</keyword>
<dbReference type="PANTHER" id="PTHR43081:SF19">
    <property type="entry name" value="PH-SENSITIVE ADENYLATE CYCLASE RV1264"/>
    <property type="match status" value="1"/>
</dbReference>
<evidence type="ECO:0000313" key="4">
    <source>
        <dbReference type="EMBL" id="SJM33107.1"/>
    </source>
</evidence>
<proteinExistence type="predicted"/>
<keyword evidence="4" id="KW-0456">Lyase</keyword>
<accession>A0A2P9APL7</accession>